<organism evidence="3 4">
    <name type="scientific">Haemaphysalis longicornis</name>
    <name type="common">Bush tick</name>
    <dbReference type="NCBI Taxonomy" id="44386"/>
    <lineage>
        <taxon>Eukaryota</taxon>
        <taxon>Metazoa</taxon>
        <taxon>Ecdysozoa</taxon>
        <taxon>Arthropoda</taxon>
        <taxon>Chelicerata</taxon>
        <taxon>Arachnida</taxon>
        <taxon>Acari</taxon>
        <taxon>Parasitiformes</taxon>
        <taxon>Ixodida</taxon>
        <taxon>Ixodoidea</taxon>
        <taxon>Ixodidae</taxon>
        <taxon>Haemaphysalinae</taxon>
        <taxon>Haemaphysalis</taxon>
    </lineage>
</organism>
<accession>A0A9J6GR54</accession>
<feature type="transmembrane region" description="Helical" evidence="1">
    <location>
        <begin position="143"/>
        <end position="168"/>
    </location>
</feature>
<dbReference type="OrthoDB" id="10615855at2759"/>
<protein>
    <submittedName>
        <fullName evidence="3">Uncharacterized protein</fullName>
    </submittedName>
</protein>
<dbReference type="VEuPathDB" id="VectorBase:HLOH_048704"/>
<evidence type="ECO:0000256" key="2">
    <source>
        <dbReference type="SAM" id="SignalP"/>
    </source>
</evidence>
<keyword evidence="4" id="KW-1185">Reference proteome</keyword>
<gene>
    <name evidence="3" type="ORF">HPB48_010972</name>
</gene>
<sequence length="275" mass="29896">MINAVVVLASALAAVLVGPDICRIEAWTSALSLVGPSVHLNLVDTALLRTYTGVSSSRIRAGVSLHTLSAAELGRSGESYDPAGSRSDPRAALLELLTDVNAYWGVLACVSFGLLAGSFAVLPSVEVYNDARRMQLMTGVSPLVYLGTHFLFDLLFYLLPMTAIYVGFALLKQLSARSAGPGVTIAYLLGKDFDRDPRLLFTFFPPFAISAATIRTVNLDFEEATCHYIRRQKVDRDMQRFCQDVKRVGSAIMFCCDSEWAVGVARPLLAPPNLR</sequence>
<dbReference type="OMA" id="HENYFEY"/>
<evidence type="ECO:0000313" key="3">
    <source>
        <dbReference type="EMBL" id="KAH9376732.1"/>
    </source>
</evidence>
<comment type="caution">
    <text evidence="3">The sequence shown here is derived from an EMBL/GenBank/DDBJ whole genome shotgun (WGS) entry which is preliminary data.</text>
</comment>
<keyword evidence="1" id="KW-0472">Membrane</keyword>
<dbReference type="Proteomes" id="UP000821853">
    <property type="component" value="Unassembled WGS sequence"/>
</dbReference>
<keyword evidence="2" id="KW-0732">Signal</keyword>
<feature type="signal peptide" evidence="2">
    <location>
        <begin position="1"/>
        <end position="19"/>
    </location>
</feature>
<reference evidence="3 4" key="1">
    <citation type="journal article" date="2020" name="Cell">
        <title>Large-Scale Comparative Analyses of Tick Genomes Elucidate Their Genetic Diversity and Vector Capacities.</title>
        <authorList>
            <consortium name="Tick Genome and Microbiome Consortium (TIGMIC)"/>
            <person name="Jia N."/>
            <person name="Wang J."/>
            <person name="Shi W."/>
            <person name="Du L."/>
            <person name="Sun Y."/>
            <person name="Zhan W."/>
            <person name="Jiang J.F."/>
            <person name="Wang Q."/>
            <person name="Zhang B."/>
            <person name="Ji P."/>
            <person name="Bell-Sakyi L."/>
            <person name="Cui X.M."/>
            <person name="Yuan T.T."/>
            <person name="Jiang B.G."/>
            <person name="Yang W.F."/>
            <person name="Lam T.T."/>
            <person name="Chang Q.C."/>
            <person name="Ding S.J."/>
            <person name="Wang X.J."/>
            <person name="Zhu J.G."/>
            <person name="Ruan X.D."/>
            <person name="Zhao L."/>
            <person name="Wei J.T."/>
            <person name="Ye R.Z."/>
            <person name="Que T.C."/>
            <person name="Du C.H."/>
            <person name="Zhou Y.H."/>
            <person name="Cheng J.X."/>
            <person name="Dai P.F."/>
            <person name="Guo W.B."/>
            <person name="Han X.H."/>
            <person name="Huang E.J."/>
            <person name="Li L.F."/>
            <person name="Wei W."/>
            <person name="Gao Y.C."/>
            <person name="Liu J.Z."/>
            <person name="Shao H.Z."/>
            <person name="Wang X."/>
            <person name="Wang C.C."/>
            <person name="Yang T.C."/>
            <person name="Huo Q.B."/>
            <person name="Li W."/>
            <person name="Chen H.Y."/>
            <person name="Chen S.E."/>
            <person name="Zhou L.G."/>
            <person name="Ni X.B."/>
            <person name="Tian J.H."/>
            <person name="Sheng Y."/>
            <person name="Liu T."/>
            <person name="Pan Y.S."/>
            <person name="Xia L.Y."/>
            <person name="Li J."/>
            <person name="Zhao F."/>
            <person name="Cao W.C."/>
        </authorList>
    </citation>
    <scope>NUCLEOTIDE SEQUENCE [LARGE SCALE GENOMIC DNA]</scope>
    <source>
        <strain evidence="3">HaeL-2018</strain>
    </source>
</reference>
<keyword evidence="1" id="KW-0812">Transmembrane</keyword>
<proteinExistence type="predicted"/>
<dbReference type="AlphaFoldDB" id="A0A9J6GR54"/>
<keyword evidence="1" id="KW-1133">Transmembrane helix</keyword>
<evidence type="ECO:0000256" key="1">
    <source>
        <dbReference type="SAM" id="Phobius"/>
    </source>
</evidence>
<evidence type="ECO:0000313" key="4">
    <source>
        <dbReference type="Proteomes" id="UP000821853"/>
    </source>
</evidence>
<name>A0A9J6GR54_HAELO</name>
<feature type="transmembrane region" description="Helical" evidence="1">
    <location>
        <begin position="102"/>
        <end position="122"/>
    </location>
</feature>
<feature type="chain" id="PRO_5039937112" evidence="2">
    <location>
        <begin position="20"/>
        <end position="275"/>
    </location>
</feature>
<dbReference type="EMBL" id="JABSTR010000008">
    <property type="protein sequence ID" value="KAH9376732.1"/>
    <property type="molecule type" value="Genomic_DNA"/>
</dbReference>